<proteinExistence type="predicted"/>
<reference evidence="1 2" key="2">
    <citation type="submission" date="2018-12" db="EMBL/GenBank/DDBJ databases">
        <title>Rhizobacter gummiphilus sp. nov., a rubber-degrading bacterium isolated from the soil of a botanical garden in Japan.</title>
        <authorList>
            <person name="Shunsuke S.S."/>
        </authorList>
    </citation>
    <scope>NUCLEOTIDE SEQUENCE [LARGE SCALE GENOMIC DNA]</scope>
    <source>
        <strain evidence="1 2">S-16</strain>
    </source>
</reference>
<dbReference type="InterPro" id="IPR046366">
    <property type="entry name" value="MPAB"/>
</dbReference>
<dbReference type="EMBL" id="QUSW01000004">
    <property type="protein sequence ID" value="RQP23958.1"/>
    <property type="molecule type" value="Genomic_DNA"/>
</dbReference>
<comment type="caution">
    <text evidence="1">The sequence shown here is derived from an EMBL/GenBank/DDBJ whole genome shotgun (WGS) entry which is preliminary data.</text>
</comment>
<name>A0A3N7HP28_9BURK</name>
<dbReference type="GO" id="GO:0016491">
    <property type="term" value="F:oxidoreductase activity"/>
    <property type="evidence" value="ECO:0007669"/>
    <property type="project" value="InterPro"/>
</dbReference>
<organism evidence="1 2">
    <name type="scientific">Piscinibacter terrae</name>
    <dbReference type="NCBI Taxonomy" id="2496871"/>
    <lineage>
        <taxon>Bacteria</taxon>
        <taxon>Pseudomonadati</taxon>
        <taxon>Pseudomonadota</taxon>
        <taxon>Betaproteobacteria</taxon>
        <taxon>Burkholderiales</taxon>
        <taxon>Sphaerotilaceae</taxon>
        <taxon>Piscinibacter</taxon>
    </lineage>
</organism>
<reference evidence="1 2" key="1">
    <citation type="submission" date="2018-08" db="EMBL/GenBank/DDBJ databases">
        <authorList>
            <person name="Khan S.A."/>
            <person name="Jeon C.O."/>
            <person name="Chun B.H."/>
            <person name="Jeong S.E."/>
        </authorList>
    </citation>
    <scope>NUCLEOTIDE SEQUENCE [LARGE SCALE GENOMIC DNA]</scope>
    <source>
        <strain evidence="1 2">S-16</strain>
    </source>
</reference>
<accession>A0A3N7HP28</accession>
<protein>
    <submittedName>
        <fullName evidence="1">DUF2236 domain-containing protein</fullName>
    </submittedName>
</protein>
<dbReference type="PANTHER" id="PTHR36124">
    <property type="match status" value="1"/>
</dbReference>
<dbReference type="AlphaFoldDB" id="A0A3N7HP28"/>
<evidence type="ECO:0000313" key="1">
    <source>
        <dbReference type="EMBL" id="RQP23958.1"/>
    </source>
</evidence>
<evidence type="ECO:0000313" key="2">
    <source>
        <dbReference type="Proteomes" id="UP000267464"/>
    </source>
</evidence>
<dbReference type="Proteomes" id="UP000267464">
    <property type="component" value="Unassembled WGS sequence"/>
</dbReference>
<keyword evidence="2" id="KW-1185">Reference proteome</keyword>
<dbReference type="PANTHER" id="PTHR36124:SF1">
    <property type="entry name" value="ER-BOUND OXYGENASE MPAB_MPAB'_RUBBER OXYGENASE CATALYTIC DOMAIN-CONTAINING PROTEIN"/>
    <property type="match status" value="1"/>
</dbReference>
<gene>
    <name evidence="1" type="ORF">DZC73_17135</name>
</gene>
<sequence>MLMQLACGRRLVCRLHHLQDFKGAGTEGGRHRGIIDAGIIAPMQAAAPLTIEQLYYGRHRLAFRAGTYLALIRMMGVGHLVTALYGHTQLLAQTHARLARTRATLRDLICDGFDSPRGQAAVQRLRDVHRGLQATPEDFRYVLATFFLEPLRWNDEFGRTPLSPPELDLLLGFWRRVGESMHIEDLPRTLAQWRAGQRAYELRHLRFTEEGRRLAQLCLRDVVKLTVPAGARWAFRRLMRATMEPSIRQTLGLEPVSPFTGWALRRLLPGQGLGAAS</sequence>